<dbReference type="PANTHER" id="PTHR20881">
    <property type="entry name" value="3-METHYL-2-OXOBUTANOATE HYDROXYMETHYLTRANSFERASE"/>
    <property type="match status" value="1"/>
</dbReference>
<dbReference type="Proteomes" id="UP000198620">
    <property type="component" value="Unassembled WGS sequence"/>
</dbReference>
<dbReference type="UniPathway" id="UPA00028">
    <property type="reaction ID" value="UER00003"/>
</dbReference>
<feature type="binding site" evidence="7 9">
    <location>
        <position position="112"/>
    </location>
    <ligand>
        <name>3-methyl-2-oxobutanoate</name>
        <dbReference type="ChEBI" id="CHEBI:11851"/>
    </ligand>
</feature>
<dbReference type="AlphaFoldDB" id="A0A1H7KA81"/>
<keyword evidence="4 7" id="KW-0566">Pantothenate biosynthesis</keyword>
<dbReference type="OrthoDB" id="9781789at2"/>
<keyword evidence="7" id="KW-0963">Cytoplasm</keyword>
<dbReference type="InterPro" id="IPR040442">
    <property type="entry name" value="Pyrv_kinase-like_dom_sf"/>
</dbReference>
<dbReference type="FunFam" id="3.20.20.60:FF:000003">
    <property type="entry name" value="3-methyl-2-oxobutanoate hydroxymethyltransferase"/>
    <property type="match status" value="1"/>
</dbReference>
<evidence type="ECO:0000256" key="2">
    <source>
        <dbReference type="ARBA" id="ARBA00008676"/>
    </source>
</evidence>
<comment type="pathway">
    <text evidence="1 7">Cofactor biosynthesis; (R)-pantothenate biosynthesis; (R)-pantoate from 3-methyl-2-oxobutanoate: step 1/2.</text>
</comment>
<dbReference type="InterPro" id="IPR003700">
    <property type="entry name" value="Pantoate_hydroxy_MeTrfase"/>
</dbReference>
<evidence type="ECO:0000256" key="4">
    <source>
        <dbReference type="ARBA" id="ARBA00022655"/>
    </source>
</evidence>
<dbReference type="GO" id="GO:0032259">
    <property type="term" value="P:methylation"/>
    <property type="evidence" value="ECO:0007669"/>
    <property type="project" value="UniProtKB-KW"/>
</dbReference>
<dbReference type="RefSeq" id="WP_090828025.1">
    <property type="nucleotide sequence ID" value="NZ_FOBH01000003.1"/>
</dbReference>
<dbReference type="GO" id="GO:0005737">
    <property type="term" value="C:cytoplasm"/>
    <property type="evidence" value="ECO:0007669"/>
    <property type="project" value="UniProtKB-SubCell"/>
</dbReference>
<evidence type="ECO:0000256" key="9">
    <source>
        <dbReference type="PIRSR" id="PIRSR000388-2"/>
    </source>
</evidence>
<keyword evidence="11" id="KW-0489">Methyltransferase</keyword>
<dbReference type="EC" id="2.1.2.11" evidence="7"/>
<dbReference type="HAMAP" id="MF_00156">
    <property type="entry name" value="PanB"/>
    <property type="match status" value="1"/>
</dbReference>
<comment type="subunit">
    <text evidence="3 7">Homodecamer; pentamer of dimers.</text>
</comment>
<sequence length="263" mass="28059">MRTTQDALQKMRDDGEKIAILTCYDSSFATLLENAGVDILLVGDSLGNVLQGEESTLPVTLDDMVYHTHCVTRGSSKAFIMADMPFGTSQVSPEDTFENAAELMAAGASMVKIEGGCVMAETVEFLTRRGIPVCGHIGLTPQSVHQLGGYKLQGRTDYQAKQLLEDAVALENAGAGMLLMEVVPASVAKQVTEKLSIPTIGIGAGRDCSAQVLVLYDMLGIYSGKKARFMKNFMSGAGSIHEAAANYVKAVKTGEFPGPEHIF</sequence>
<dbReference type="GO" id="GO:0003864">
    <property type="term" value="F:3-methyl-2-oxobutanoate hydroxymethyltransferase activity"/>
    <property type="evidence" value="ECO:0007669"/>
    <property type="project" value="UniProtKB-UniRule"/>
</dbReference>
<comment type="subcellular location">
    <subcellularLocation>
        <location evidence="7">Cytoplasm</location>
    </subcellularLocation>
</comment>
<dbReference type="NCBIfam" id="NF001452">
    <property type="entry name" value="PRK00311.1"/>
    <property type="match status" value="1"/>
</dbReference>
<keyword evidence="12" id="KW-1185">Reference proteome</keyword>
<dbReference type="Gene3D" id="3.20.20.60">
    <property type="entry name" value="Phosphoenolpyruvate-binding domains"/>
    <property type="match status" value="1"/>
</dbReference>
<feature type="binding site" evidence="7 10">
    <location>
        <position position="44"/>
    </location>
    <ligand>
        <name>Mg(2+)</name>
        <dbReference type="ChEBI" id="CHEBI:18420"/>
    </ligand>
</feature>
<feature type="binding site" evidence="7 10">
    <location>
        <position position="83"/>
    </location>
    <ligand>
        <name>Mg(2+)</name>
        <dbReference type="ChEBI" id="CHEBI:18420"/>
    </ligand>
</feature>
<keyword evidence="7 10" id="KW-0460">Magnesium</keyword>
<comment type="function">
    <text evidence="6 7">Catalyzes the reversible reaction in which hydroxymethyl group from 5,10-methylenetetrahydrofolate is transferred onto alpha-ketoisovalerate to form ketopantoate.</text>
</comment>
<reference evidence="11 12" key="1">
    <citation type="submission" date="2016-10" db="EMBL/GenBank/DDBJ databases">
        <authorList>
            <person name="de Groot N.N."/>
        </authorList>
    </citation>
    <scope>NUCLEOTIDE SEQUENCE [LARGE SCALE GENOMIC DNA]</scope>
    <source>
        <strain evidence="11 12">Nv1</strain>
    </source>
</reference>
<comment type="similarity">
    <text evidence="2 7">Belongs to the PanB family.</text>
</comment>
<comment type="catalytic activity">
    <reaction evidence="7">
        <text>(6R)-5,10-methylene-5,6,7,8-tetrahydrofolate + 3-methyl-2-oxobutanoate + H2O = 2-dehydropantoate + (6S)-5,6,7,8-tetrahydrofolate</text>
        <dbReference type="Rhea" id="RHEA:11824"/>
        <dbReference type="ChEBI" id="CHEBI:11561"/>
        <dbReference type="ChEBI" id="CHEBI:11851"/>
        <dbReference type="ChEBI" id="CHEBI:15377"/>
        <dbReference type="ChEBI" id="CHEBI:15636"/>
        <dbReference type="ChEBI" id="CHEBI:57453"/>
        <dbReference type="EC" id="2.1.2.11"/>
    </reaction>
</comment>
<dbReference type="STRING" id="1233.SAMN05216387_103160"/>
<keyword evidence="7 10" id="KW-0479">Metal-binding</keyword>
<name>A0A1H7KA81_9PROT</name>
<dbReference type="PANTHER" id="PTHR20881:SF0">
    <property type="entry name" value="3-METHYL-2-OXOBUTANOATE HYDROXYMETHYLTRANSFERASE"/>
    <property type="match status" value="1"/>
</dbReference>
<evidence type="ECO:0000256" key="8">
    <source>
        <dbReference type="PIRSR" id="PIRSR000388-1"/>
    </source>
</evidence>
<evidence type="ECO:0000256" key="5">
    <source>
        <dbReference type="ARBA" id="ARBA00022679"/>
    </source>
</evidence>
<dbReference type="GO" id="GO:0015940">
    <property type="term" value="P:pantothenate biosynthetic process"/>
    <property type="evidence" value="ECO:0007669"/>
    <property type="project" value="UniProtKB-UniRule"/>
</dbReference>
<protein>
    <recommendedName>
        <fullName evidence="7">3-methyl-2-oxobutanoate hydroxymethyltransferase</fullName>
        <ecNumber evidence="7">2.1.2.11</ecNumber>
    </recommendedName>
    <alternativeName>
        <fullName evidence="7">Ketopantoate hydroxymethyltransferase</fullName>
        <shortName evidence="7">KPHMT</shortName>
    </alternativeName>
</protein>
<evidence type="ECO:0000256" key="10">
    <source>
        <dbReference type="PIRSR" id="PIRSR000388-3"/>
    </source>
</evidence>
<proteinExistence type="inferred from homology"/>
<evidence type="ECO:0000313" key="12">
    <source>
        <dbReference type="Proteomes" id="UP000198620"/>
    </source>
</evidence>
<dbReference type="CDD" id="cd06557">
    <property type="entry name" value="KPHMT-like"/>
    <property type="match status" value="1"/>
</dbReference>
<evidence type="ECO:0000313" key="11">
    <source>
        <dbReference type="EMBL" id="SEK83738.1"/>
    </source>
</evidence>
<comment type="cofactor">
    <cofactor evidence="7 10">
        <name>Mg(2+)</name>
        <dbReference type="ChEBI" id="CHEBI:18420"/>
    </cofactor>
    <text evidence="7 10">Binds 1 Mg(2+) ion per subunit.</text>
</comment>
<evidence type="ECO:0000256" key="1">
    <source>
        <dbReference type="ARBA" id="ARBA00005033"/>
    </source>
</evidence>
<evidence type="ECO:0000256" key="3">
    <source>
        <dbReference type="ARBA" id="ARBA00011424"/>
    </source>
</evidence>
<dbReference type="GO" id="GO:0000287">
    <property type="term" value="F:magnesium ion binding"/>
    <property type="evidence" value="ECO:0007669"/>
    <property type="project" value="TreeGrafter"/>
</dbReference>
<dbReference type="SUPFAM" id="SSF51621">
    <property type="entry name" value="Phosphoenolpyruvate/pyruvate domain"/>
    <property type="match status" value="1"/>
</dbReference>
<feature type="binding site" evidence="7 9">
    <location>
        <begin position="44"/>
        <end position="45"/>
    </location>
    <ligand>
        <name>3-methyl-2-oxobutanoate</name>
        <dbReference type="ChEBI" id="CHEBI:11851"/>
    </ligand>
</feature>
<evidence type="ECO:0000256" key="7">
    <source>
        <dbReference type="HAMAP-Rule" id="MF_00156"/>
    </source>
</evidence>
<keyword evidence="5 7" id="KW-0808">Transferase</keyword>
<gene>
    <name evidence="7" type="primary">panB</name>
    <name evidence="11" type="ORF">SAMN05216387_103160</name>
</gene>
<feature type="active site" description="Proton acceptor" evidence="7 8">
    <location>
        <position position="181"/>
    </location>
</feature>
<dbReference type="NCBIfam" id="TIGR00222">
    <property type="entry name" value="panB"/>
    <property type="match status" value="1"/>
</dbReference>
<dbReference type="GO" id="GO:0008168">
    <property type="term" value="F:methyltransferase activity"/>
    <property type="evidence" value="ECO:0007669"/>
    <property type="project" value="UniProtKB-KW"/>
</dbReference>
<dbReference type="EMBL" id="FOBH01000003">
    <property type="protein sequence ID" value="SEK83738.1"/>
    <property type="molecule type" value="Genomic_DNA"/>
</dbReference>
<feature type="binding site" evidence="7 9">
    <location>
        <position position="83"/>
    </location>
    <ligand>
        <name>3-methyl-2-oxobutanoate</name>
        <dbReference type="ChEBI" id="CHEBI:11851"/>
    </ligand>
</feature>
<organism evidence="11 12">
    <name type="scientific">Nitrosovibrio tenuis</name>
    <dbReference type="NCBI Taxonomy" id="1233"/>
    <lineage>
        <taxon>Bacteria</taxon>
        <taxon>Pseudomonadati</taxon>
        <taxon>Pseudomonadota</taxon>
        <taxon>Betaproteobacteria</taxon>
        <taxon>Nitrosomonadales</taxon>
        <taxon>Nitrosomonadaceae</taxon>
        <taxon>Nitrosovibrio</taxon>
    </lineage>
</organism>
<accession>A0A1H7KA81</accession>
<evidence type="ECO:0000256" key="6">
    <source>
        <dbReference type="ARBA" id="ARBA00056497"/>
    </source>
</evidence>
<dbReference type="Pfam" id="PF02548">
    <property type="entry name" value="Pantoate_transf"/>
    <property type="match status" value="1"/>
</dbReference>
<feature type="binding site" evidence="7 10">
    <location>
        <position position="114"/>
    </location>
    <ligand>
        <name>Mg(2+)</name>
        <dbReference type="ChEBI" id="CHEBI:18420"/>
    </ligand>
</feature>
<dbReference type="InterPro" id="IPR015813">
    <property type="entry name" value="Pyrv/PenolPyrv_kinase-like_dom"/>
</dbReference>
<dbReference type="PIRSF" id="PIRSF000388">
    <property type="entry name" value="Pantoate_hydroxy_MeTrfase"/>
    <property type="match status" value="1"/>
</dbReference>